<dbReference type="AlphaFoldDB" id="A0A9D1X875"/>
<organism evidence="6 7">
    <name type="scientific">Candidatus Parabacteroides intestinipullorum</name>
    <dbReference type="NCBI Taxonomy" id="2838723"/>
    <lineage>
        <taxon>Bacteria</taxon>
        <taxon>Pseudomonadati</taxon>
        <taxon>Bacteroidota</taxon>
        <taxon>Bacteroidia</taxon>
        <taxon>Bacteroidales</taxon>
        <taxon>Tannerellaceae</taxon>
        <taxon>Parabacteroides</taxon>
    </lineage>
</organism>
<sequence length="497" mass="54030">MCLLGCDVGSSSVKVSVVDKETGLIIGSDFYPKEEAPIKASRPGWAEQNPEDWWSYLKIAMRGALEKANVSGKDVKAIGISYQMHGLVIVDKKLQVLRPSLIWCDSRAVTYGDLAFKNIGEKFCLSHLLNSPGNFTASKLAWVKEYEPEIFKSIYKIMLPGDYIAMRLTGSPVTTVSGLSEGVFWDFQENKVSDELMSYYGFDNSLIPEIRPTFGLQGEVMASVASELGLKKGTPVTYRAGDQPNNALSLNVLNPGEIASTGGTSGVVYGVNDKVNYDPYSRVNTFAHVNHDVKDPRLGVLLCINGVGILNSWIKRNVASECTGYPALNELAATVPIGCQGLSVLPFGNGAERMLRNRQVDCSIHGLNFNIHTKAHVARAAQEGIVYSFKYGMDIMNEMGIDIRIIRAGKANMFLSPIFCEALACVTGSVIELYDTNGAAGAAKGAGIGAGIYKTPEEAFSSLKKVEVIEPDGLKANEYCGAYDVWKERLNQVITIN</sequence>
<dbReference type="GO" id="GO:0005975">
    <property type="term" value="P:carbohydrate metabolic process"/>
    <property type="evidence" value="ECO:0007669"/>
    <property type="project" value="InterPro"/>
</dbReference>
<reference evidence="6" key="2">
    <citation type="submission" date="2021-04" db="EMBL/GenBank/DDBJ databases">
        <authorList>
            <person name="Gilroy R."/>
        </authorList>
    </citation>
    <scope>NUCLEOTIDE SEQUENCE</scope>
    <source>
        <strain evidence="6">ChiGjej6B6-14162</strain>
    </source>
</reference>
<dbReference type="InterPro" id="IPR018484">
    <property type="entry name" value="FGGY_N"/>
</dbReference>
<dbReference type="InterPro" id="IPR050406">
    <property type="entry name" value="FGGY_Carb_Kinase"/>
</dbReference>
<accession>A0A9D1X875</accession>
<feature type="domain" description="Carbohydrate kinase FGGY C-terminal" evidence="5">
    <location>
        <begin position="260"/>
        <end position="443"/>
    </location>
</feature>
<dbReference type="PANTHER" id="PTHR43095">
    <property type="entry name" value="SUGAR KINASE"/>
    <property type="match status" value="1"/>
</dbReference>
<dbReference type="Pfam" id="PF02782">
    <property type="entry name" value="FGGY_C"/>
    <property type="match status" value="1"/>
</dbReference>
<dbReference type="EMBL" id="DXEL01000036">
    <property type="protein sequence ID" value="HIX74326.1"/>
    <property type="molecule type" value="Genomic_DNA"/>
</dbReference>
<proteinExistence type="inferred from homology"/>
<comment type="similarity">
    <text evidence="1">Belongs to the FGGY kinase family.</text>
</comment>
<dbReference type="PANTHER" id="PTHR43095:SF5">
    <property type="entry name" value="XYLULOSE KINASE"/>
    <property type="match status" value="1"/>
</dbReference>
<gene>
    <name evidence="6" type="ORF">H9977_04735</name>
</gene>
<evidence type="ECO:0000313" key="7">
    <source>
        <dbReference type="Proteomes" id="UP000886740"/>
    </source>
</evidence>
<dbReference type="Proteomes" id="UP000886740">
    <property type="component" value="Unassembled WGS sequence"/>
</dbReference>
<dbReference type="InterPro" id="IPR018485">
    <property type="entry name" value="FGGY_C"/>
</dbReference>
<evidence type="ECO:0000256" key="1">
    <source>
        <dbReference type="ARBA" id="ARBA00009156"/>
    </source>
</evidence>
<reference evidence="6" key="1">
    <citation type="journal article" date="2021" name="PeerJ">
        <title>Extensive microbial diversity within the chicken gut microbiome revealed by metagenomics and culture.</title>
        <authorList>
            <person name="Gilroy R."/>
            <person name="Ravi A."/>
            <person name="Getino M."/>
            <person name="Pursley I."/>
            <person name="Horton D.L."/>
            <person name="Alikhan N.F."/>
            <person name="Baker D."/>
            <person name="Gharbi K."/>
            <person name="Hall N."/>
            <person name="Watson M."/>
            <person name="Adriaenssens E.M."/>
            <person name="Foster-Nyarko E."/>
            <person name="Jarju S."/>
            <person name="Secka A."/>
            <person name="Antonio M."/>
            <person name="Oren A."/>
            <person name="Chaudhuri R.R."/>
            <person name="La Ragione R."/>
            <person name="Hildebrand F."/>
            <person name="Pallen M.J."/>
        </authorList>
    </citation>
    <scope>NUCLEOTIDE SEQUENCE</scope>
    <source>
        <strain evidence="6">ChiGjej6B6-14162</strain>
    </source>
</reference>
<keyword evidence="3 6" id="KW-0418">Kinase</keyword>
<evidence type="ECO:0000256" key="3">
    <source>
        <dbReference type="ARBA" id="ARBA00022777"/>
    </source>
</evidence>
<dbReference type="GO" id="GO:0016301">
    <property type="term" value="F:kinase activity"/>
    <property type="evidence" value="ECO:0007669"/>
    <property type="project" value="UniProtKB-KW"/>
</dbReference>
<dbReference type="PIRSF" id="PIRSF000538">
    <property type="entry name" value="GlpK"/>
    <property type="match status" value="1"/>
</dbReference>
<evidence type="ECO:0000259" key="4">
    <source>
        <dbReference type="Pfam" id="PF00370"/>
    </source>
</evidence>
<feature type="domain" description="Carbohydrate kinase FGGY N-terminal" evidence="4">
    <location>
        <begin position="3"/>
        <end position="245"/>
    </location>
</feature>
<evidence type="ECO:0000259" key="5">
    <source>
        <dbReference type="Pfam" id="PF02782"/>
    </source>
</evidence>
<comment type="caution">
    <text evidence="6">The sequence shown here is derived from an EMBL/GenBank/DDBJ whole genome shotgun (WGS) entry which is preliminary data.</text>
</comment>
<keyword evidence="2" id="KW-0808">Transferase</keyword>
<name>A0A9D1X875_9BACT</name>
<dbReference type="InterPro" id="IPR000577">
    <property type="entry name" value="Carb_kinase_FGGY"/>
</dbReference>
<evidence type="ECO:0000256" key="2">
    <source>
        <dbReference type="ARBA" id="ARBA00022679"/>
    </source>
</evidence>
<dbReference type="InterPro" id="IPR043129">
    <property type="entry name" value="ATPase_NBD"/>
</dbReference>
<dbReference type="CDD" id="cd07809">
    <property type="entry name" value="ASKHA_NBD_FGGY_BaXK-like"/>
    <property type="match status" value="1"/>
</dbReference>
<protein>
    <submittedName>
        <fullName evidence="6">Carbohydrate kinase</fullName>
    </submittedName>
</protein>
<evidence type="ECO:0000313" key="6">
    <source>
        <dbReference type="EMBL" id="HIX74326.1"/>
    </source>
</evidence>
<dbReference type="SUPFAM" id="SSF53067">
    <property type="entry name" value="Actin-like ATPase domain"/>
    <property type="match status" value="2"/>
</dbReference>
<dbReference type="Pfam" id="PF00370">
    <property type="entry name" value="FGGY_N"/>
    <property type="match status" value="1"/>
</dbReference>
<dbReference type="Gene3D" id="3.30.420.40">
    <property type="match status" value="2"/>
</dbReference>